<dbReference type="GO" id="GO:0004061">
    <property type="term" value="F:arylformamidase activity"/>
    <property type="evidence" value="ECO:0007669"/>
    <property type="project" value="InterPro"/>
</dbReference>
<dbReference type="Proteomes" id="UP000565715">
    <property type="component" value="Unassembled WGS sequence"/>
</dbReference>
<dbReference type="RefSeq" id="WP_068044747.1">
    <property type="nucleotide sequence ID" value="NZ_JAAXOO010000006.1"/>
</dbReference>
<sequence length="269" mass="28397">MTDPQAAATALSTFLDAVTTGDLEVVDLTTALSSSTPALRLPAPFANLIDFSLEEVSAYNEPGPFWRHNNIHTGEHVGTHLDAPVHWVTGRHGDDVSQIPVRRLIGRAAVLDLAEQVAADPDYLLTVADVEAWERSHGRLTTGTWLLLRTGWESRGDSEAAFLNTDGTGSHTPGVAVDCARWLATEREITGLGVETVGVDAGLAGGFDPAFPVHHYFLGNDKYGITSLRNLGRLPAVGAMLVVTPLPIVGGTGSPARVLAVIDPDGALG</sequence>
<dbReference type="AlphaFoldDB" id="A0A846XLX7"/>
<dbReference type="InterPro" id="IPR037175">
    <property type="entry name" value="KFase_sf"/>
</dbReference>
<organism evidence="1 2">
    <name type="scientific">Nocardia speluncae</name>
    <dbReference type="NCBI Taxonomy" id="419477"/>
    <lineage>
        <taxon>Bacteria</taxon>
        <taxon>Bacillati</taxon>
        <taxon>Actinomycetota</taxon>
        <taxon>Actinomycetes</taxon>
        <taxon>Mycobacteriales</taxon>
        <taxon>Nocardiaceae</taxon>
        <taxon>Nocardia</taxon>
    </lineage>
</organism>
<dbReference type="GO" id="GO:0019441">
    <property type="term" value="P:L-tryptophan catabolic process to kynurenine"/>
    <property type="evidence" value="ECO:0007669"/>
    <property type="project" value="InterPro"/>
</dbReference>
<dbReference type="SUPFAM" id="SSF102198">
    <property type="entry name" value="Putative cyclase"/>
    <property type="match status" value="1"/>
</dbReference>
<evidence type="ECO:0000313" key="2">
    <source>
        <dbReference type="Proteomes" id="UP000565715"/>
    </source>
</evidence>
<dbReference type="EMBL" id="JAAXOO010000006">
    <property type="protein sequence ID" value="NKY36335.1"/>
    <property type="molecule type" value="Genomic_DNA"/>
</dbReference>
<dbReference type="Pfam" id="PF04199">
    <property type="entry name" value="Cyclase"/>
    <property type="match status" value="1"/>
</dbReference>
<gene>
    <name evidence="1" type="ORF">HGA13_25180</name>
</gene>
<dbReference type="PANTHER" id="PTHR31118">
    <property type="entry name" value="CYCLASE-LIKE PROTEIN 2"/>
    <property type="match status" value="1"/>
</dbReference>
<accession>A0A846XLX7</accession>
<name>A0A846XLX7_9NOCA</name>
<dbReference type="InterPro" id="IPR007325">
    <property type="entry name" value="KFase/CYL"/>
</dbReference>
<dbReference type="Gene3D" id="3.50.30.50">
    <property type="entry name" value="Putative cyclase"/>
    <property type="match status" value="1"/>
</dbReference>
<protein>
    <submittedName>
        <fullName evidence="1">Cyclase family protein</fullName>
    </submittedName>
</protein>
<proteinExistence type="predicted"/>
<evidence type="ECO:0000313" key="1">
    <source>
        <dbReference type="EMBL" id="NKY36335.1"/>
    </source>
</evidence>
<reference evidence="1 2" key="1">
    <citation type="submission" date="2020-04" db="EMBL/GenBank/DDBJ databases">
        <title>MicrobeNet Type strains.</title>
        <authorList>
            <person name="Nicholson A.C."/>
        </authorList>
    </citation>
    <scope>NUCLEOTIDE SEQUENCE [LARGE SCALE GENOMIC DNA]</scope>
    <source>
        <strain evidence="1 2">DSM 45078</strain>
    </source>
</reference>
<dbReference type="PANTHER" id="PTHR31118:SF12">
    <property type="entry name" value="CYCLASE-LIKE PROTEIN 2"/>
    <property type="match status" value="1"/>
</dbReference>
<comment type="caution">
    <text evidence="1">The sequence shown here is derived from an EMBL/GenBank/DDBJ whole genome shotgun (WGS) entry which is preliminary data.</text>
</comment>
<keyword evidence="2" id="KW-1185">Reference proteome</keyword>